<evidence type="ECO:0000256" key="3">
    <source>
        <dbReference type="SAM" id="Phobius"/>
    </source>
</evidence>
<feature type="transmembrane region" description="Helical" evidence="3">
    <location>
        <begin position="7"/>
        <end position="27"/>
    </location>
</feature>
<dbReference type="PANTHER" id="PTHR33392:SF6">
    <property type="entry name" value="POLYISOPRENYL-TEICHOIC ACID--PEPTIDOGLYCAN TEICHOIC ACID TRANSFERASE TAGU"/>
    <property type="match status" value="1"/>
</dbReference>
<keyword evidence="3" id="KW-0472">Membrane</keyword>
<evidence type="ECO:0000259" key="4">
    <source>
        <dbReference type="Pfam" id="PF03816"/>
    </source>
</evidence>
<feature type="compositionally biased region" description="Polar residues" evidence="2">
    <location>
        <begin position="335"/>
        <end position="353"/>
    </location>
</feature>
<feature type="region of interest" description="Disordered" evidence="2">
    <location>
        <begin position="329"/>
        <end position="353"/>
    </location>
</feature>
<organism evidence="5 6">
    <name type="scientific">Paenibacillus chartarius</name>
    <dbReference type="NCBI Taxonomy" id="747481"/>
    <lineage>
        <taxon>Bacteria</taxon>
        <taxon>Bacillati</taxon>
        <taxon>Bacillota</taxon>
        <taxon>Bacilli</taxon>
        <taxon>Bacillales</taxon>
        <taxon>Paenibacillaceae</taxon>
        <taxon>Paenibacillus</taxon>
    </lineage>
</organism>
<comment type="caution">
    <text evidence="5">The sequence shown here is derived from an EMBL/GenBank/DDBJ whole genome shotgun (WGS) entry which is preliminary data.</text>
</comment>
<name>A0ABV6DTQ1_9BACL</name>
<dbReference type="Proteomes" id="UP001589776">
    <property type="component" value="Unassembled WGS sequence"/>
</dbReference>
<dbReference type="InterPro" id="IPR004474">
    <property type="entry name" value="LytR_CpsA_psr"/>
</dbReference>
<evidence type="ECO:0000313" key="5">
    <source>
        <dbReference type="EMBL" id="MFC0215952.1"/>
    </source>
</evidence>
<dbReference type="RefSeq" id="WP_377473642.1">
    <property type="nucleotide sequence ID" value="NZ_JBHLWN010000106.1"/>
</dbReference>
<reference evidence="5 6" key="1">
    <citation type="submission" date="2024-09" db="EMBL/GenBank/DDBJ databases">
        <authorList>
            <person name="Sun Q."/>
            <person name="Mori K."/>
        </authorList>
    </citation>
    <scope>NUCLEOTIDE SEQUENCE [LARGE SCALE GENOMIC DNA]</scope>
    <source>
        <strain evidence="5 6">CCM 7759</strain>
    </source>
</reference>
<dbReference type="InterPro" id="IPR050922">
    <property type="entry name" value="LytR/CpsA/Psr_CW_biosynth"/>
</dbReference>
<keyword evidence="6" id="KW-1185">Reference proteome</keyword>
<comment type="similarity">
    <text evidence="1">Belongs to the LytR/CpsA/Psr (LCP) family.</text>
</comment>
<dbReference type="Gene3D" id="3.40.630.190">
    <property type="entry name" value="LCP protein"/>
    <property type="match status" value="1"/>
</dbReference>
<keyword evidence="3" id="KW-0812">Transmembrane</keyword>
<evidence type="ECO:0000313" key="6">
    <source>
        <dbReference type="Proteomes" id="UP001589776"/>
    </source>
</evidence>
<dbReference type="PANTHER" id="PTHR33392">
    <property type="entry name" value="POLYISOPRENYL-TEICHOIC ACID--PEPTIDOGLYCAN TEICHOIC ACID TRANSFERASE TAGU"/>
    <property type="match status" value="1"/>
</dbReference>
<keyword evidence="3" id="KW-1133">Transmembrane helix</keyword>
<feature type="domain" description="Cell envelope-related transcriptional attenuator" evidence="4">
    <location>
        <begin position="93"/>
        <end position="242"/>
    </location>
</feature>
<gene>
    <name evidence="5" type="ORF">ACFFK0_26490</name>
</gene>
<evidence type="ECO:0000256" key="1">
    <source>
        <dbReference type="ARBA" id="ARBA00006068"/>
    </source>
</evidence>
<dbReference type="NCBIfam" id="TIGR00350">
    <property type="entry name" value="lytR_cpsA_psr"/>
    <property type="match status" value="1"/>
</dbReference>
<dbReference type="Pfam" id="PF03816">
    <property type="entry name" value="LytR_cpsA_psr"/>
    <property type="match status" value="1"/>
</dbReference>
<dbReference type="EMBL" id="JBHLWN010000106">
    <property type="protein sequence ID" value="MFC0215952.1"/>
    <property type="molecule type" value="Genomic_DNA"/>
</dbReference>
<evidence type="ECO:0000256" key="2">
    <source>
        <dbReference type="SAM" id="MobiDB-lite"/>
    </source>
</evidence>
<proteinExistence type="inferred from homology"/>
<protein>
    <submittedName>
        <fullName evidence="5">LCP family protein</fullName>
    </submittedName>
</protein>
<sequence length="353" mass="38922">MRTFKWLMLTVGLLIVVVIGYYGYSFYSFASNISERSGERNSMLGQTLIKTQSGTKGVTTGQLAPPKWEGKERVNILLLGGDPRGATKNDLPRSDSMIVVSIDPVTKQGHLFSILRDTYVKIPGEGEDRINTAISYGGPNLAMKTVGDLLGIPIQYYVYTDFDGFIALVDSIGGIDLEVEKDMKYIDSYDDRKYDINLKKGFQHLDGKTALQYVRFRHDATSDFTRTERQRKFLQAVAVKLQSTSSLIKLPVILNSIDPYIETNLSIGDMVKLGGLGFELKANGVASKQLPPTELLQEKTVRGAEVITANKEKLQSYVKDVLAGKDPFAEPAAESKSTQPAAKSSVKTMKSTP</sequence>
<accession>A0ABV6DTQ1</accession>